<keyword evidence="3" id="KW-1185">Reference proteome</keyword>
<dbReference type="EMBL" id="BMZS01000001">
    <property type="protein sequence ID" value="GHD39566.1"/>
    <property type="molecule type" value="Genomic_DNA"/>
</dbReference>
<feature type="compositionally biased region" description="Low complexity" evidence="1">
    <location>
        <begin position="80"/>
        <end position="96"/>
    </location>
</feature>
<evidence type="ECO:0000313" key="3">
    <source>
        <dbReference type="Proteomes" id="UP000630353"/>
    </source>
</evidence>
<comment type="caution">
    <text evidence="2">The sequence shown here is derived from an EMBL/GenBank/DDBJ whole genome shotgun (WGS) entry which is preliminary data.</text>
</comment>
<name>A0A918XNG9_9PROT</name>
<gene>
    <name evidence="2" type="ORF">GCM10017083_01550</name>
</gene>
<protein>
    <submittedName>
        <fullName evidence="2">Uncharacterized protein</fullName>
    </submittedName>
</protein>
<reference evidence="2" key="2">
    <citation type="submission" date="2020-09" db="EMBL/GenBank/DDBJ databases">
        <authorList>
            <person name="Sun Q."/>
            <person name="Kim S."/>
        </authorList>
    </citation>
    <scope>NUCLEOTIDE SEQUENCE</scope>
    <source>
        <strain evidence="2">KCTC 42651</strain>
    </source>
</reference>
<evidence type="ECO:0000313" key="2">
    <source>
        <dbReference type="EMBL" id="GHD39566.1"/>
    </source>
</evidence>
<evidence type="ECO:0000256" key="1">
    <source>
        <dbReference type="SAM" id="MobiDB-lite"/>
    </source>
</evidence>
<proteinExistence type="predicted"/>
<reference evidence="2" key="1">
    <citation type="journal article" date="2014" name="Int. J. Syst. Evol. Microbiol.">
        <title>Complete genome sequence of Corynebacterium casei LMG S-19264T (=DSM 44701T), isolated from a smear-ripened cheese.</title>
        <authorList>
            <consortium name="US DOE Joint Genome Institute (JGI-PGF)"/>
            <person name="Walter F."/>
            <person name="Albersmeier A."/>
            <person name="Kalinowski J."/>
            <person name="Ruckert C."/>
        </authorList>
    </citation>
    <scope>NUCLEOTIDE SEQUENCE</scope>
    <source>
        <strain evidence="2">KCTC 42651</strain>
    </source>
</reference>
<organism evidence="2 3">
    <name type="scientific">Thalassobaculum fulvum</name>
    <dbReference type="NCBI Taxonomy" id="1633335"/>
    <lineage>
        <taxon>Bacteria</taxon>
        <taxon>Pseudomonadati</taxon>
        <taxon>Pseudomonadota</taxon>
        <taxon>Alphaproteobacteria</taxon>
        <taxon>Rhodospirillales</taxon>
        <taxon>Thalassobaculaceae</taxon>
        <taxon>Thalassobaculum</taxon>
    </lineage>
</organism>
<dbReference type="AlphaFoldDB" id="A0A918XNG9"/>
<dbReference type="RefSeq" id="WP_189986996.1">
    <property type="nucleotide sequence ID" value="NZ_BMZS01000001.1"/>
</dbReference>
<accession>A0A918XNG9</accession>
<feature type="region of interest" description="Disordered" evidence="1">
    <location>
        <begin position="55"/>
        <end position="99"/>
    </location>
</feature>
<dbReference type="Proteomes" id="UP000630353">
    <property type="component" value="Unassembled WGS sequence"/>
</dbReference>
<sequence length="158" mass="16571">MARRDGKARMPWSVKGVSAEARELAKSATAREGDTMGQWLSDVIRRVGAAQAAGRPVGVAHHRRSVPAVGAPGPGGRSATGGTVPAAAPRPAAGPADSVDEEVLATLIAERVERSETRLVGLLHSLEDIVGRLADRLDHLERTLDDADRGPARSLPPR</sequence>